<evidence type="ECO:0000313" key="2">
    <source>
        <dbReference type="EMBL" id="THF62256.1"/>
    </source>
</evidence>
<evidence type="ECO:0008006" key="4">
    <source>
        <dbReference type="Google" id="ProtNLM"/>
    </source>
</evidence>
<keyword evidence="3" id="KW-1185">Reference proteome</keyword>
<dbReference type="EMBL" id="SSOD01000005">
    <property type="protein sequence ID" value="THF62256.1"/>
    <property type="molecule type" value="Genomic_DNA"/>
</dbReference>
<feature type="transmembrane region" description="Helical" evidence="1">
    <location>
        <begin position="112"/>
        <end position="133"/>
    </location>
</feature>
<proteinExistence type="predicted"/>
<keyword evidence="1" id="KW-0472">Membrane</keyword>
<gene>
    <name evidence="2" type="ORF">E6O51_08120</name>
</gene>
<evidence type="ECO:0000256" key="1">
    <source>
        <dbReference type="SAM" id="Phobius"/>
    </source>
</evidence>
<dbReference type="OrthoDB" id="3536934at2"/>
<keyword evidence="1" id="KW-1133">Transmembrane helix</keyword>
<feature type="transmembrane region" description="Helical" evidence="1">
    <location>
        <begin position="6"/>
        <end position="28"/>
    </location>
</feature>
<organism evidence="2 3">
    <name type="scientific">Pseudothauera rhizosphaerae</name>
    <dbReference type="NCBI Taxonomy" id="2565932"/>
    <lineage>
        <taxon>Bacteria</taxon>
        <taxon>Pseudomonadati</taxon>
        <taxon>Pseudomonadota</taxon>
        <taxon>Betaproteobacteria</taxon>
        <taxon>Rhodocyclales</taxon>
        <taxon>Zoogloeaceae</taxon>
        <taxon>Pseudothauera</taxon>
    </lineage>
</organism>
<name>A0A4V3WB82_9RHOO</name>
<feature type="transmembrane region" description="Helical" evidence="1">
    <location>
        <begin position="48"/>
        <end position="69"/>
    </location>
</feature>
<feature type="transmembrane region" description="Helical" evidence="1">
    <location>
        <begin position="81"/>
        <end position="100"/>
    </location>
</feature>
<dbReference type="Proteomes" id="UP000307956">
    <property type="component" value="Unassembled WGS sequence"/>
</dbReference>
<accession>A0A4V3WB82</accession>
<comment type="caution">
    <text evidence="2">The sequence shown here is derived from an EMBL/GenBank/DDBJ whole genome shotgun (WGS) entry which is preliminary data.</text>
</comment>
<keyword evidence="1" id="KW-0812">Transmembrane</keyword>
<dbReference type="AlphaFoldDB" id="A0A4V3WB82"/>
<protein>
    <recommendedName>
        <fullName evidence="4">Copper resistance protein D</fullName>
    </recommendedName>
</protein>
<evidence type="ECO:0000313" key="3">
    <source>
        <dbReference type="Proteomes" id="UP000307956"/>
    </source>
</evidence>
<sequence length="135" mass="14019">MRGSLWAWPALEVVHIAGIALLVGSLVVLELRVLGLARALPLPALARLALPVSLAGFGLAAASGLLMFAADTDTLLVHPAFRAKMLLLMAAGLNAALFHARGGLVRVDATARLQVAGSLLLWLAVIVAGRLIAYI</sequence>
<reference evidence="2 3" key="1">
    <citation type="submission" date="2019-04" db="EMBL/GenBank/DDBJ databases">
        <title>Azoarcus rhizosphaerae sp. nov. isolated from rhizosphere of Ficus religiosa.</title>
        <authorList>
            <person name="Lin S.-Y."/>
            <person name="Hameed A."/>
            <person name="Hsu Y.-H."/>
            <person name="Young C.-C."/>
        </authorList>
    </citation>
    <scope>NUCLEOTIDE SEQUENCE [LARGE SCALE GENOMIC DNA]</scope>
    <source>
        <strain evidence="2 3">CC-YHH848</strain>
    </source>
</reference>